<dbReference type="RefSeq" id="WP_222980049.1">
    <property type="nucleotide sequence ID" value="NZ_JAINVZ010000015.1"/>
</dbReference>
<feature type="region of interest" description="Disordered" evidence="1">
    <location>
        <begin position="364"/>
        <end position="385"/>
    </location>
</feature>
<evidence type="ECO:0000313" key="4">
    <source>
        <dbReference type="EMBL" id="MBY8887315.1"/>
    </source>
</evidence>
<reference evidence="4 5" key="1">
    <citation type="submission" date="2021-08" db="EMBL/GenBank/DDBJ databases">
        <title>Streptomyces sp. PTM05 isolated from lichen.</title>
        <authorList>
            <person name="Somphong A."/>
            <person name="Phongsopitanun W."/>
            <person name="Tanasupawat S."/>
        </authorList>
    </citation>
    <scope>NUCLEOTIDE SEQUENCE [LARGE SCALE GENOMIC DNA]</scope>
    <source>
        <strain evidence="4 5">Ptm05</strain>
    </source>
</reference>
<keyword evidence="2" id="KW-1133">Transmembrane helix</keyword>
<keyword evidence="2" id="KW-0472">Membrane</keyword>
<feature type="signal peptide" evidence="3">
    <location>
        <begin position="1"/>
        <end position="30"/>
    </location>
</feature>
<keyword evidence="2" id="KW-0812">Transmembrane</keyword>
<evidence type="ECO:0000256" key="1">
    <source>
        <dbReference type="SAM" id="MobiDB-lite"/>
    </source>
</evidence>
<proteinExistence type="predicted"/>
<dbReference type="Proteomes" id="UP001198565">
    <property type="component" value="Unassembled WGS sequence"/>
</dbReference>
<evidence type="ECO:0000313" key="5">
    <source>
        <dbReference type="Proteomes" id="UP001198565"/>
    </source>
</evidence>
<comment type="caution">
    <text evidence="4">The sequence shown here is derived from an EMBL/GenBank/DDBJ whole genome shotgun (WGS) entry which is preliminary data.</text>
</comment>
<keyword evidence="3" id="KW-0732">Signal</keyword>
<dbReference type="SUPFAM" id="SSF48239">
    <property type="entry name" value="Terpenoid cyclases/Protein prenyltransferases"/>
    <property type="match status" value="1"/>
</dbReference>
<feature type="transmembrane region" description="Helical" evidence="2">
    <location>
        <begin position="393"/>
        <end position="413"/>
    </location>
</feature>
<keyword evidence="5" id="KW-1185">Reference proteome</keyword>
<feature type="region of interest" description="Disordered" evidence="1">
    <location>
        <begin position="241"/>
        <end position="263"/>
    </location>
</feature>
<dbReference type="EMBL" id="JAINVZ010000015">
    <property type="protein sequence ID" value="MBY8887315.1"/>
    <property type="molecule type" value="Genomic_DNA"/>
</dbReference>
<name>A0ABS7QVU0_9ACTN</name>
<organism evidence="4 5">
    <name type="scientific">Streptantibioticus parmotrematis</name>
    <dbReference type="NCBI Taxonomy" id="2873249"/>
    <lineage>
        <taxon>Bacteria</taxon>
        <taxon>Bacillati</taxon>
        <taxon>Actinomycetota</taxon>
        <taxon>Actinomycetes</taxon>
        <taxon>Kitasatosporales</taxon>
        <taxon>Streptomycetaceae</taxon>
        <taxon>Streptantibioticus</taxon>
    </lineage>
</organism>
<dbReference type="InterPro" id="IPR008930">
    <property type="entry name" value="Terpenoid_cyclase/PrenylTrfase"/>
</dbReference>
<protein>
    <submittedName>
        <fullName evidence="4">Uncharacterized protein</fullName>
    </submittedName>
</protein>
<accession>A0ABS7QVU0</accession>
<feature type="compositionally biased region" description="Low complexity" evidence="1">
    <location>
        <begin position="371"/>
        <end position="385"/>
    </location>
</feature>
<evidence type="ECO:0000256" key="3">
    <source>
        <dbReference type="SAM" id="SignalP"/>
    </source>
</evidence>
<evidence type="ECO:0000256" key="2">
    <source>
        <dbReference type="SAM" id="Phobius"/>
    </source>
</evidence>
<feature type="chain" id="PRO_5046467891" evidence="3">
    <location>
        <begin position="31"/>
        <end position="418"/>
    </location>
</feature>
<sequence length="418" mass="40996">MALRLAVTRSLGTLVAAAALGAAVVPAASAASPSPSAPPKLPAGLYGATDPTYDGVWRQSTALLALDAVKTAPPAAAVDWLTGQQCADGGFTAYRASTAQPCVAKNEDTNSTGLAVQALAALGGHQAAVSKAVTWLKGMQESDGGWGYQQGAATDADSTTVVEGALTAAGEHPAQVTKGGKNGMDALRGLQLGCDAPQAQRGAFAYQPDPKGGKLTANDKATTDGVIGAHGSGYLVAAPAGDSAPKAPACPSGSSAKPGDANASAQAGSAYLAGVLDAGGQHLTTAQPGSSTKTPDYSTTADAVLALASDGHLAAAKKPYDWLVANASGWAKDNPAALGQLVLASAAVGANPHDFGGTDLVRQLANTGPQGSAAPAPSASSAKSSGKGGGESIWWIIGVGLVAGVGIGFALSLRRKRG</sequence>
<gene>
    <name evidence="4" type="ORF">K7472_21090</name>
</gene>
<dbReference type="Gene3D" id="1.50.10.20">
    <property type="match status" value="1"/>
</dbReference>